<accession>A0ABZ3FUK4</accession>
<organism evidence="3 4">
    <name type="scientific">Achromobacter denitrificans</name>
    <name type="common">Alcaligenes denitrificans</name>
    <dbReference type="NCBI Taxonomy" id="32002"/>
    <lineage>
        <taxon>Bacteria</taxon>
        <taxon>Pseudomonadati</taxon>
        <taxon>Pseudomonadota</taxon>
        <taxon>Betaproteobacteria</taxon>
        <taxon>Burkholderiales</taxon>
        <taxon>Alcaligenaceae</taxon>
        <taxon>Achromobacter</taxon>
    </lineage>
</organism>
<feature type="transmembrane region" description="Helical" evidence="2">
    <location>
        <begin position="68"/>
        <end position="88"/>
    </location>
</feature>
<evidence type="ECO:0000256" key="1">
    <source>
        <dbReference type="SAM" id="MobiDB-lite"/>
    </source>
</evidence>
<sequence>MAHSAFLPQPHTTMTANKSSTQSLKATARRAAALVIVFAAALISLGALIGWGISNLDLLIELATFGRSFWATACLGLLGLALCGWATTVVEIAEASDFHGDKINARRKLVIAIATGWLVAVMSCLLLGTTASTWAELDIYQQLAAGALVVLTTLVAVWHILNYVLRTAP</sequence>
<name>A0ABZ3FUK4_ACHDE</name>
<protein>
    <recommendedName>
        <fullName evidence="5">Transmembrane protein</fullName>
    </recommendedName>
</protein>
<dbReference type="RefSeq" id="WP_175154752.1">
    <property type="nucleotide sequence ID" value="NZ_CP154792.1"/>
</dbReference>
<keyword evidence="2" id="KW-0812">Transmembrane</keyword>
<reference evidence="3 4" key="1">
    <citation type="submission" date="2024-05" db="EMBL/GenBank/DDBJ databases">
        <title>Achromobacter denitrificans. BP1, complete genome.</title>
        <authorList>
            <person name="Zhang B."/>
        </authorList>
    </citation>
    <scope>NUCLEOTIDE SEQUENCE [LARGE SCALE GENOMIC DNA]</scope>
    <source>
        <strain evidence="3 4">BP1</strain>
    </source>
</reference>
<feature type="transmembrane region" description="Helical" evidence="2">
    <location>
        <begin position="109"/>
        <end position="131"/>
    </location>
</feature>
<evidence type="ECO:0000256" key="2">
    <source>
        <dbReference type="SAM" id="Phobius"/>
    </source>
</evidence>
<feature type="compositionally biased region" description="Polar residues" evidence="1">
    <location>
        <begin position="10"/>
        <end position="20"/>
    </location>
</feature>
<keyword evidence="2" id="KW-0472">Membrane</keyword>
<feature type="region of interest" description="Disordered" evidence="1">
    <location>
        <begin position="1"/>
        <end position="20"/>
    </location>
</feature>
<dbReference type="EMBL" id="CP154792">
    <property type="protein sequence ID" value="XAN13455.1"/>
    <property type="molecule type" value="Genomic_DNA"/>
</dbReference>
<feature type="transmembrane region" description="Helical" evidence="2">
    <location>
        <begin position="31"/>
        <end position="53"/>
    </location>
</feature>
<keyword evidence="4" id="KW-1185">Reference proteome</keyword>
<evidence type="ECO:0000313" key="3">
    <source>
        <dbReference type="EMBL" id="XAN13455.1"/>
    </source>
</evidence>
<keyword evidence="2" id="KW-1133">Transmembrane helix</keyword>
<dbReference type="Proteomes" id="UP001446337">
    <property type="component" value="Chromosome"/>
</dbReference>
<feature type="transmembrane region" description="Helical" evidence="2">
    <location>
        <begin position="143"/>
        <end position="165"/>
    </location>
</feature>
<evidence type="ECO:0000313" key="4">
    <source>
        <dbReference type="Proteomes" id="UP001446337"/>
    </source>
</evidence>
<gene>
    <name evidence="3" type="ORF">AAIK43_18805</name>
</gene>
<proteinExistence type="predicted"/>
<evidence type="ECO:0008006" key="5">
    <source>
        <dbReference type="Google" id="ProtNLM"/>
    </source>
</evidence>